<dbReference type="GO" id="GO:0007165">
    <property type="term" value="P:signal transduction"/>
    <property type="evidence" value="ECO:0007669"/>
    <property type="project" value="TreeGrafter"/>
</dbReference>
<dbReference type="Pfam" id="PF03572">
    <property type="entry name" value="Peptidase_S41"/>
    <property type="match status" value="1"/>
</dbReference>
<organism evidence="4 5">
    <name type="scientific">Chryseobacterium piscicola</name>
    <dbReference type="NCBI Taxonomy" id="551459"/>
    <lineage>
        <taxon>Bacteria</taxon>
        <taxon>Pseudomonadati</taxon>
        <taxon>Bacteroidota</taxon>
        <taxon>Flavobacteriia</taxon>
        <taxon>Flavobacteriales</taxon>
        <taxon>Weeksellaceae</taxon>
        <taxon>Chryseobacterium group</taxon>
        <taxon>Chryseobacterium</taxon>
    </lineage>
</organism>
<evidence type="ECO:0000259" key="2">
    <source>
        <dbReference type="SMART" id="SM00245"/>
    </source>
</evidence>
<keyword evidence="1" id="KW-0732">Signal</keyword>
<dbReference type="RefSeq" id="WP_076452327.1">
    <property type="nucleotide sequence ID" value="NZ_FTOJ01000008.1"/>
</dbReference>
<dbReference type="SMART" id="SM00245">
    <property type="entry name" value="TSPc"/>
    <property type="match status" value="1"/>
</dbReference>
<reference evidence="4" key="3">
    <citation type="submission" date="2017-01" db="EMBL/GenBank/DDBJ databases">
        <authorList>
            <person name="Mah S.A."/>
            <person name="Swanson W.J."/>
            <person name="Moy G.W."/>
            <person name="Vacquier V.D."/>
        </authorList>
    </citation>
    <scope>NUCLEOTIDE SEQUENCE [LARGE SCALE GENOMIC DNA]</scope>
    <source>
        <strain evidence="4">DSM 21068</strain>
    </source>
</reference>
<dbReference type="InterPro" id="IPR036034">
    <property type="entry name" value="PDZ_sf"/>
</dbReference>
<evidence type="ECO:0000313" key="3">
    <source>
        <dbReference type="EMBL" id="PQA90453.1"/>
    </source>
</evidence>
<dbReference type="GO" id="GO:0030288">
    <property type="term" value="C:outer membrane-bounded periplasmic space"/>
    <property type="evidence" value="ECO:0007669"/>
    <property type="project" value="TreeGrafter"/>
</dbReference>
<dbReference type="PANTHER" id="PTHR32060:SF30">
    <property type="entry name" value="CARBOXY-TERMINAL PROCESSING PROTEASE CTPA"/>
    <property type="match status" value="1"/>
</dbReference>
<accession>A0A1N7NL31</accession>
<feature type="domain" description="Tail specific protease" evidence="2">
    <location>
        <begin position="319"/>
        <end position="524"/>
    </location>
</feature>
<proteinExistence type="predicted"/>
<dbReference type="InterPro" id="IPR005151">
    <property type="entry name" value="Tail-specific_protease"/>
</dbReference>
<dbReference type="AlphaFoldDB" id="A0A1N7NL31"/>
<evidence type="ECO:0000313" key="5">
    <source>
        <dbReference type="Proteomes" id="UP000186246"/>
    </source>
</evidence>
<feature type="signal peptide" evidence="1">
    <location>
        <begin position="1"/>
        <end position="20"/>
    </location>
</feature>
<dbReference type="Gene3D" id="2.30.42.10">
    <property type="match status" value="1"/>
</dbReference>
<dbReference type="InterPro" id="IPR029045">
    <property type="entry name" value="ClpP/crotonase-like_dom_sf"/>
</dbReference>
<dbReference type="Gene3D" id="3.90.226.10">
    <property type="entry name" value="2-enoyl-CoA Hydratase, Chain A, domain 1"/>
    <property type="match status" value="1"/>
</dbReference>
<dbReference type="EMBL" id="FTOJ01000008">
    <property type="protein sequence ID" value="SIS99022.1"/>
    <property type="molecule type" value="Genomic_DNA"/>
</dbReference>
<evidence type="ECO:0000313" key="6">
    <source>
        <dbReference type="Proteomes" id="UP000238314"/>
    </source>
</evidence>
<dbReference type="SUPFAM" id="SSF52096">
    <property type="entry name" value="ClpP/crotonase"/>
    <property type="match status" value="1"/>
</dbReference>
<name>A0A1N7NL31_9FLAO</name>
<dbReference type="Proteomes" id="UP000238314">
    <property type="component" value="Unassembled WGS sequence"/>
</dbReference>
<evidence type="ECO:0000256" key="1">
    <source>
        <dbReference type="SAM" id="SignalP"/>
    </source>
</evidence>
<reference evidence="3 6" key="1">
    <citation type="submission" date="2016-11" db="EMBL/GenBank/DDBJ databases">
        <title>Whole genomes of Flavobacteriaceae.</title>
        <authorList>
            <person name="Stine C."/>
            <person name="Li C."/>
            <person name="Tadesse D."/>
        </authorList>
    </citation>
    <scope>NUCLEOTIDE SEQUENCE [LARGE SCALE GENOMIC DNA]</scope>
    <source>
        <strain evidence="3 6">DSM 21068</strain>
    </source>
</reference>
<dbReference type="EMBL" id="MUGO01000024">
    <property type="protein sequence ID" value="PQA90453.1"/>
    <property type="molecule type" value="Genomic_DNA"/>
</dbReference>
<dbReference type="STRING" id="551459.SAMN05421796_108112"/>
<dbReference type="OrthoDB" id="5379939at2"/>
<keyword evidence="6" id="KW-1185">Reference proteome</keyword>
<protein>
    <submittedName>
        <fullName evidence="4">C-terminal processing protease CtpA/Prc, contains a PDZ domain</fullName>
    </submittedName>
</protein>
<gene>
    <name evidence="3" type="ORF">B0A70_14050</name>
    <name evidence="4" type="ORF">SAMN05421796_108112</name>
</gene>
<evidence type="ECO:0000313" key="4">
    <source>
        <dbReference type="EMBL" id="SIS99022.1"/>
    </source>
</evidence>
<dbReference type="PANTHER" id="PTHR32060">
    <property type="entry name" value="TAIL-SPECIFIC PROTEASE"/>
    <property type="match status" value="1"/>
</dbReference>
<reference evidence="5" key="2">
    <citation type="submission" date="2017-01" db="EMBL/GenBank/DDBJ databases">
        <authorList>
            <person name="Varghese N."/>
            <person name="Submissions S."/>
        </authorList>
    </citation>
    <scope>NUCLEOTIDE SEQUENCE [LARGE SCALE GENOMIC DNA]</scope>
    <source>
        <strain evidence="5">DSM 21068</strain>
    </source>
</reference>
<feature type="chain" id="PRO_5044563913" evidence="1">
    <location>
        <begin position="21"/>
        <end position="549"/>
    </location>
</feature>
<dbReference type="GO" id="GO:0004175">
    <property type="term" value="F:endopeptidase activity"/>
    <property type="evidence" value="ECO:0007669"/>
    <property type="project" value="TreeGrafter"/>
</dbReference>
<dbReference type="GO" id="GO:0008236">
    <property type="term" value="F:serine-type peptidase activity"/>
    <property type="evidence" value="ECO:0007669"/>
    <property type="project" value="InterPro"/>
</dbReference>
<dbReference type="GO" id="GO:0006508">
    <property type="term" value="P:proteolysis"/>
    <property type="evidence" value="ECO:0007669"/>
    <property type="project" value="UniProtKB-KW"/>
</dbReference>
<sequence length="549" mass="64317">MKRFLLLLVLVFAGTQQNFAQEKLSETQKLEALAKVWGFLKYYHPNVSKGTFDWDQQLIDKINQSEKVENRIQFNTLISEWIDSLGKVDRCKKCSKKDDRKYFLKNFDLSWTDDRVVFDQKVIEKLNFIEQNRNQTSDFYYTAKRDSDGYFGVQNEKMITEKFPEKQVRLLELFRYWNTVEYFFPYKYQTDQKWNDVLKEMIAKFTEVKDRKEYLLTMAELAAKTNDNHVHFMAVRRHIYYGDYQIPAATKYVEKQLIVTDLYFTKTPYTSGLQKFDIIKKIDGKTPEEIQKFYSKYVPASNEWTFLGKITDNYLYSFKDKINLEIIRNNQPIKLVVDALEFKNIDYPKSEEKEKWKLLDNNTGYVNIGALKVEDVKKMFEKLGNTEALIFDMRNYPNKTTGEIAKYLLPSKSDYYIWMSHDITYPGKFYEKTASVGQNNSDFYKGKVIALVNDVTQSQAETLTMMLKQHPNTKVIGSNTAGANGNIVRLNINNIHTAYSGLGAFYPDGRETQRIGILPDIIVKPTVNGIQNDKDEVLERALQYIKTGK</sequence>
<keyword evidence="4" id="KW-0645">Protease</keyword>
<dbReference type="Proteomes" id="UP000186246">
    <property type="component" value="Unassembled WGS sequence"/>
</dbReference>
<keyword evidence="4" id="KW-0378">Hydrolase</keyword>